<evidence type="ECO:0000256" key="3">
    <source>
        <dbReference type="ARBA" id="ARBA00022475"/>
    </source>
</evidence>
<dbReference type="PANTHER" id="PTHR42718:SF47">
    <property type="entry name" value="METHYL VIOLOGEN RESISTANCE PROTEIN SMVA"/>
    <property type="match status" value="1"/>
</dbReference>
<evidence type="ECO:0000259" key="9">
    <source>
        <dbReference type="PROSITE" id="PS50850"/>
    </source>
</evidence>
<feature type="transmembrane region" description="Helical" evidence="8">
    <location>
        <begin position="268"/>
        <end position="292"/>
    </location>
</feature>
<feature type="transmembrane region" description="Helical" evidence="8">
    <location>
        <begin position="475"/>
        <end position="498"/>
    </location>
</feature>
<evidence type="ECO:0000256" key="6">
    <source>
        <dbReference type="ARBA" id="ARBA00023136"/>
    </source>
</evidence>
<dbReference type="SUPFAM" id="SSF103473">
    <property type="entry name" value="MFS general substrate transporter"/>
    <property type="match status" value="1"/>
</dbReference>
<keyword evidence="11" id="KW-1185">Reference proteome</keyword>
<evidence type="ECO:0000256" key="7">
    <source>
        <dbReference type="SAM" id="MobiDB-lite"/>
    </source>
</evidence>
<feature type="transmembrane region" description="Helical" evidence="8">
    <location>
        <begin position="227"/>
        <end position="248"/>
    </location>
</feature>
<name>A0ABP6SR80_9ACTN</name>
<dbReference type="InterPro" id="IPR020846">
    <property type="entry name" value="MFS_dom"/>
</dbReference>
<keyword evidence="3" id="KW-1003">Cell membrane</keyword>
<feature type="transmembrane region" description="Helical" evidence="8">
    <location>
        <begin position="166"/>
        <end position="191"/>
    </location>
</feature>
<feature type="transmembrane region" description="Helical" evidence="8">
    <location>
        <begin position="304"/>
        <end position="326"/>
    </location>
</feature>
<feature type="transmembrane region" description="Helical" evidence="8">
    <location>
        <begin position="360"/>
        <end position="384"/>
    </location>
</feature>
<dbReference type="PRINTS" id="PR01036">
    <property type="entry name" value="TCRTETB"/>
</dbReference>
<dbReference type="Pfam" id="PF07690">
    <property type="entry name" value="MFS_1"/>
    <property type="match status" value="1"/>
</dbReference>
<reference evidence="11" key="1">
    <citation type="journal article" date="2019" name="Int. J. Syst. Evol. Microbiol.">
        <title>The Global Catalogue of Microorganisms (GCM) 10K type strain sequencing project: providing services to taxonomists for standard genome sequencing and annotation.</title>
        <authorList>
            <consortium name="The Broad Institute Genomics Platform"/>
            <consortium name="The Broad Institute Genome Sequencing Center for Infectious Disease"/>
            <person name="Wu L."/>
            <person name="Ma J."/>
        </authorList>
    </citation>
    <scope>NUCLEOTIDE SEQUENCE [LARGE SCALE GENOMIC DNA]</scope>
    <source>
        <strain evidence="11">JCM 9458</strain>
    </source>
</reference>
<gene>
    <name evidence="10" type="ORF">GCM10020369_09600</name>
</gene>
<dbReference type="CDD" id="cd17321">
    <property type="entry name" value="MFS_MMR_MDR_like"/>
    <property type="match status" value="1"/>
</dbReference>
<evidence type="ECO:0000256" key="5">
    <source>
        <dbReference type="ARBA" id="ARBA00022989"/>
    </source>
</evidence>
<accession>A0ABP6SR80</accession>
<evidence type="ECO:0000313" key="11">
    <source>
        <dbReference type="Proteomes" id="UP001501676"/>
    </source>
</evidence>
<feature type="transmembrane region" description="Helical" evidence="8">
    <location>
        <begin position="139"/>
        <end position="160"/>
    </location>
</feature>
<dbReference type="RefSeq" id="WP_345726726.1">
    <property type="nucleotide sequence ID" value="NZ_BAAAYN010000006.1"/>
</dbReference>
<evidence type="ECO:0000256" key="1">
    <source>
        <dbReference type="ARBA" id="ARBA00004651"/>
    </source>
</evidence>
<comment type="caution">
    <text evidence="10">The sequence shown here is derived from an EMBL/GenBank/DDBJ whole genome shotgun (WGS) entry which is preliminary data.</text>
</comment>
<evidence type="ECO:0000256" key="8">
    <source>
        <dbReference type="SAM" id="Phobius"/>
    </source>
</evidence>
<keyword evidence="6 8" id="KW-0472">Membrane</keyword>
<feature type="transmembrane region" description="Helical" evidence="8">
    <location>
        <begin position="51"/>
        <end position="70"/>
    </location>
</feature>
<dbReference type="InterPro" id="IPR036259">
    <property type="entry name" value="MFS_trans_sf"/>
</dbReference>
<keyword evidence="2" id="KW-0813">Transport</keyword>
<feature type="transmembrane region" description="Helical" evidence="8">
    <location>
        <begin position="405"/>
        <end position="424"/>
    </location>
</feature>
<feature type="transmembrane region" description="Helical" evidence="8">
    <location>
        <begin position="333"/>
        <end position="354"/>
    </location>
</feature>
<organism evidence="10 11">
    <name type="scientific">Cryptosporangium minutisporangium</name>
    <dbReference type="NCBI Taxonomy" id="113569"/>
    <lineage>
        <taxon>Bacteria</taxon>
        <taxon>Bacillati</taxon>
        <taxon>Actinomycetota</taxon>
        <taxon>Actinomycetes</taxon>
        <taxon>Cryptosporangiales</taxon>
        <taxon>Cryptosporangiaceae</taxon>
        <taxon>Cryptosporangium</taxon>
    </lineage>
</organism>
<evidence type="ECO:0000256" key="2">
    <source>
        <dbReference type="ARBA" id="ARBA00022448"/>
    </source>
</evidence>
<protein>
    <submittedName>
        <fullName evidence="10">MFS transporter</fullName>
    </submittedName>
</protein>
<feature type="transmembrane region" description="Helical" evidence="8">
    <location>
        <begin position="203"/>
        <end position="221"/>
    </location>
</feature>
<keyword evidence="4 8" id="KW-0812">Transmembrane</keyword>
<feature type="transmembrane region" description="Helical" evidence="8">
    <location>
        <begin position="111"/>
        <end position="132"/>
    </location>
</feature>
<dbReference type="Proteomes" id="UP001501676">
    <property type="component" value="Unassembled WGS sequence"/>
</dbReference>
<comment type="subcellular location">
    <subcellularLocation>
        <location evidence="1">Cell membrane</location>
        <topology evidence="1">Multi-pass membrane protein</topology>
    </subcellularLocation>
</comment>
<dbReference type="Gene3D" id="1.20.1720.10">
    <property type="entry name" value="Multidrug resistance protein D"/>
    <property type="match status" value="1"/>
</dbReference>
<feature type="domain" description="Major facilitator superfamily (MFS) profile" evidence="9">
    <location>
        <begin position="16"/>
        <end position="506"/>
    </location>
</feature>
<proteinExistence type="predicted"/>
<dbReference type="InterPro" id="IPR011701">
    <property type="entry name" value="MFS"/>
</dbReference>
<evidence type="ECO:0000256" key="4">
    <source>
        <dbReference type="ARBA" id="ARBA00022692"/>
    </source>
</evidence>
<feature type="transmembrane region" description="Helical" evidence="8">
    <location>
        <begin position="82"/>
        <end position="99"/>
    </location>
</feature>
<feature type="region of interest" description="Disordered" evidence="7">
    <location>
        <begin position="505"/>
        <end position="534"/>
    </location>
</feature>
<sequence>MNTIVAARAGRREWAGLAVLALPTVMASLELTIPNLALPAISQDLSLTSAQSLWIVDIYGFLLAGSLITMGTLGDRIGRRRLLMIGSTLFGVASVLAAYSTSAEMLILTRALLGLAGATLMPAALSLAASLFRDPRQRTVAISIVIASVAGGTAIGPLIGGWILQHFWWGAVFLIAAPVTVLIVALSPLLLPEHREERPGRMDLASAALSLVAVLSVIYGLKHLAAGGLDAVSIGSLVIGLLLGAWFVHRQHRSNPLVDLRLFRSASFSVSLSTLLFGVFVLFGANFFLAQYLQLVFGLSPLRAGLWTVPSACGVIVGSMLAPMLVRRVRPGYVVGAGLALSAVGFAVLTLVVPGTGLPLLVVGSVVISLGLGPMMTLTTELVVGSAPPERAGEASALSETAPELGGALGIAILGSAGTAVYRAQMADTVPPGLPEDATRAAEETLGGAVSAAEQVPDPVGDQLLDTAREAFTDGLHLIAGISIVVLVATAVGISVLLRHIRPSNESEQGREVTGASASRRSPGRTPRSAGTPR</sequence>
<evidence type="ECO:0000313" key="10">
    <source>
        <dbReference type="EMBL" id="GAA3383509.1"/>
    </source>
</evidence>
<dbReference type="PROSITE" id="PS50850">
    <property type="entry name" value="MFS"/>
    <property type="match status" value="1"/>
</dbReference>
<dbReference type="EMBL" id="BAAAYN010000006">
    <property type="protein sequence ID" value="GAA3383509.1"/>
    <property type="molecule type" value="Genomic_DNA"/>
</dbReference>
<keyword evidence="5 8" id="KW-1133">Transmembrane helix</keyword>
<dbReference type="Gene3D" id="1.20.1250.20">
    <property type="entry name" value="MFS general substrate transporter like domains"/>
    <property type="match status" value="1"/>
</dbReference>
<dbReference type="PANTHER" id="PTHR42718">
    <property type="entry name" value="MAJOR FACILITATOR SUPERFAMILY MULTIDRUG TRANSPORTER MFSC"/>
    <property type="match status" value="1"/>
</dbReference>